<dbReference type="EC" id="3.1.1.31" evidence="3"/>
<dbReference type="CDD" id="cd01400">
    <property type="entry name" value="6PGL"/>
    <property type="match status" value="1"/>
</dbReference>
<dbReference type="PANTHER" id="PTHR11054:SF0">
    <property type="entry name" value="6-PHOSPHOGLUCONOLACTONASE"/>
    <property type="match status" value="1"/>
</dbReference>
<sequence length="265" mass="29703">MPPVLKVSYVVEPDHASLAWRGAEHIVELAEEAFAARGRVRLAISGGSTPRTMFALLAAHEHPFRQRMPWDALELFWVDERMVPPDHPDSNYRMTREALLDKLYLKPQQVHRIHGELDPQQAADEYEFDIRGSFRLEGAESPRFDIIALGMGDDGHTASLFPHTEAIHDMSRIVTANHVPQKDTWRVTLTWPVINQAREVFFLIGGADKAQVLSEVFLGPGDVERLPSQLIWPASGILTLILDQAAAAHLPPVYADGTGLLERTR</sequence>
<evidence type="ECO:0000259" key="2">
    <source>
        <dbReference type="Pfam" id="PF01182"/>
    </source>
</evidence>
<dbReference type="SUPFAM" id="SSF100950">
    <property type="entry name" value="NagB/RpiA/CoA transferase-like"/>
    <property type="match status" value="1"/>
</dbReference>
<dbReference type="GO" id="GO:0005975">
    <property type="term" value="P:carbohydrate metabolic process"/>
    <property type="evidence" value="ECO:0007669"/>
    <property type="project" value="InterPro"/>
</dbReference>
<feature type="domain" description="Glucosamine/galactosamine-6-phosphate isomerase" evidence="2">
    <location>
        <begin position="14"/>
        <end position="236"/>
    </location>
</feature>
<dbReference type="InterPro" id="IPR006148">
    <property type="entry name" value="Glc/Gal-6P_isomerase"/>
</dbReference>
<dbReference type="Pfam" id="PF01182">
    <property type="entry name" value="Glucosamine_iso"/>
    <property type="match status" value="1"/>
</dbReference>
<dbReference type="Gene3D" id="3.40.50.1360">
    <property type="match status" value="1"/>
</dbReference>
<dbReference type="NCBIfam" id="TIGR01198">
    <property type="entry name" value="pgl"/>
    <property type="match status" value="1"/>
</dbReference>
<dbReference type="InterPro" id="IPR039104">
    <property type="entry name" value="6PGL"/>
</dbReference>
<comment type="caution">
    <text evidence="3">The sequence shown here is derived from an EMBL/GenBank/DDBJ whole genome shotgun (WGS) entry which is preliminary data.</text>
</comment>
<keyword evidence="3" id="KW-0378">Hydrolase</keyword>
<dbReference type="EMBL" id="CABN01000058">
    <property type="protein sequence ID" value="CBH99836.1"/>
    <property type="molecule type" value="Genomic_DNA"/>
</dbReference>
<accession>E6PY27</accession>
<comment type="similarity">
    <text evidence="1">Belongs to the glucosamine/galactosamine-6-phosphate isomerase family. 6-phosphogluconolactonase subfamily.</text>
</comment>
<dbReference type="PANTHER" id="PTHR11054">
    <property type="entry name" value="6-PHOSPHOGLUCONOLACTONASE"/>
    <property type="match status" value="1"/>
</dbReference>
<dbReference type="InterPro" id="IPR005900">
    <property type="entry name" value="6-phosphogluconolactonase_DevB"/>
</dbReference>
<reference evidence="3" key="1">
    <citation type="submission" date="2009-10" db="EMBL/GenBank/DDBJ databases">
        <title>Diversity of trophic interactions inside an arsenic-rich microbial ecosystem.</title>
        <authorList>
            <person name="Bertin P.N."/>
            <person name="Heinrich-Salmeron A."/>
            <person name="Pelletier E."/>
            <person name="Goulhen-Chollet F."/>
            <person name="Arsene-Ploetze F."/>
            <person name="Gallien S."/>
            <person name="Calteau A."/>
            <person name="Vallenet D."/>
            <person name="Casiot C."/>
            <person name="Chane-Woon-Ming B."/>
            <person name="Giloteaux L."/>
            <person name="Barakat M."/>
            <person name="Bonnefoy V."/>
            <person name="Bruneel O."/>
            <person name="Chandler M."/>
            <person name="Cleiss J."/>
            <person name="Duran R."/>
            <person name="Elbaz-Poulichet F."/>
            <person name="Fonknechten N."/>
            <person name="Lauga B."/>
            <person name="Mornico D."/>
            <person name="Ortet P."/>
            <person name="Schaeffer C."/>
            <person name="Siguier P."/>
            <person name="Alexander Thil Smith A."/>
            <person name="Van Dorsselaer A."/>
            <person name="Weissenbach J."/>
            <person name="Medigue C."/>
            <person name="Le Paslier D."/>
        </authorList>
    </citation>
    <scope>NUCLEOTIDE SEQUENCE</scope>
</reference>
<dbReference type="AlphaFoldDB" id="E6PY27"/>
<dbReference type="GO" id="GO:0017057">
    <property type="term" value="F:6-phosphogluconolactonase activity"/>
    <property type="evidence" value="ECO:0007669"/>
    <property type="project" value="UniProtKB-EC"/>
</dbReference>
<protein>
    <submittedName>
        <fullName evidence="3">6-phosphogluconolactonase (6PGL)</fullName>
        <ecNumber evidence="3">3.1.1.31</ecNumber>
    </submittedName>
</protein>
<evidence type="ECO:0000313" key="3">
    <source>
        <dbReference type="EMBL" id="CBH99836.1"/>
    </source>
</evidence>
<evidence type="ECO:0000256" key="1">
    <source>
        <dbReference type="ARBA" id="ARBA00010662"/>
    </source>
</evidence>
<proteinExistence type="inferred from homology"/>
<dbReference type="InterPro" id="IPR037171">
    <property type="entry name" value="NagB/RpiA_transferase-like"/>
</dbReference>
<name>E6PY27_9ZZZZ</name>
<dbReference type="GO" id="GO:0006098">
    <property type="term" value="P:pentose-phosphate shunt"/>
    <property type="evidence" value="ECO:0007669"/>
    <property type="project" value="InterPro"/>
</dbReference>
<organism evidence="3">
    <name type="scientific">mine drainage metagenome</name>
    <dbReference type="NCBI Taxonomy" id="410659"/>
    <lineage>
        <taxon>unclassified sequences</taxon>
        <taxon>metagenomes</taxon>
        <taxon>ecological metagenomes</taxon>
    </lineage>
</organism>
<gene>
    <name evidence="3" type="primary">pgl</name>
    <name evidence="3" type="ORF">CARN3_0794</name>
</gene>